<dbReference type="GO" id="GO:0000287">
    <property type="term" value="F:magnesium ion binding"/>
    <property type="evidence" value="ECO:0007669"/>
    <property type="project" value="EnsemblFungi"/>
</dbReference>
<accession>R1GI16</accession>
<proteinExistence type="inferred from homology"/>
<dbReference type="Pfam" id="PF07065">
    <property type="entry name" value="D123"/>
    <property type="match status" value="1"/>
</dbReference>
<dbReference type="AlphaFoldDB" id="R1GI16"/>
<dbReference type="PANTHER" id="PTHR15323">
    <property type="entry name" value="D123 PROTEIN"/>
    <property type="match status" value="1"/>
</dbReference>
<dbReference type="EMBL" id="KB916570">
    <property type="protein sequence ID" value="EOD45599.1"/>
    <property type="molecule type" value="Genomic_DNA"/>
</dbReference>
<dbReference type="PANTHER" id="PTHR15323:SF6">
    <property type="entry name" value="CELL DIVISION CYCLE PROTEIN 123 HOMOLOG"/>
    <property type="match status" value="1"/>
</dbReference>
<feature type="compositionally biased region" description="Acidic residues" evidence="2">
    <location>
        <begin position="366"/>
        <end position="375"/>
    </location>
</feature>
<dbReference type="STRING" id="1287680.R1GI16"/>
<evidence type="ECO:0000313" key="4">
    <source>
        <dbReference type="Proteomes" id="UP000013521"/>
    </source>
</evidence>
<evidence type="ECO:0000256" key="1">
    <source>
        <dbReference type="ARBA" id="ARBA00011047"/>
    </source>
</evidence>
<name>R1GI16_BOTPV</name>
<evidence type="ECO:0000313" key="3">
    <source>
        <dbReference type="EMBL" id="EOD45599.1"/>
    </source>
</evidence>
<feature type="region of interest" description="Disordered" evidence="2">
    <location>
        <begin position="314"/>
        <end position="375"/>
    </location>
</feature>
<evidence type="ECO:0000256" key="2">
    <source>
        <dbReference type="SAM" id="MobiDB-lite"/>
    </source>
</evidence>
<dbReference type="eggNOG" id="KOG2983">
    <property type="taxonomic scope" value="Eukaryota"/>
</dbReference>
<dbReference type="HOGENOM" id="CLU_034402_2_0_1"/>
<feature type="compositionally biased region" description="Acidic residues" evidence="2">
    <location>
        <begin position="92"/>
        <end position="103"/>
    </location>
</feature>
<comment type="similarity">
    <text evidence="1">Belongs to the CDC123 family.</text>
</comment>
<organism evidence="3 4">
    <name type="scientific">Botryosphaeria parva (strain UCR-NP2)</name>
    <name type="common">Grapevine canker fungus</name>
    <name type="synonym">Neofusicoccum parvum</name>
    <dbReference type="NCBI Taxonomy" id="1287680"/>
    <lineage>
        <taxon>Eukaryota</taxon>
        <taxon>Fungi</taxon>
        <taxon>Dikarya</taxon>
        <taxon>Ascomycota</taxon>
        <taxon>Pezizomycotina</taxon>
        <taxon>Dothideomycetes</taxon>
        <taxon>Dothideomycetes incertae sedis</taxon>
        <taxon>Botryosphaeriales</taxon>
        <taxon>Botryosphaeriaceae</taxon>
        <taxon>Neofusicoccum</taxon>
    </lineage>
</organism>
<dbReference type="InterPro" id="IPR009772">
    <property type="entry name" value="CDC123"/>
</dbReference>
<dbReference type="GO" id="GO:0005737">
    <property type="term" value="C:cytoplasm"/>
    <property type="evidence" value="ECO:0007669"/>
    <property type="project" value="TreeGrafter"/>
</dbReference>
<dbReference type="OMA" id="TFPDPNF"/>
<protein>
    <submittedName>
        <fullName evidence="3">Putative cell cycle control protein cdc123 protein</fullName>
    </submittedName>
</protein>
<dbReference type="GO" id="GO:0005524">
    <property type="term" value="F:ATP binding"/>
    <property type="evidence" value="ECO:0007669"/>
    <property type="project" value="EnsemblFungi"/>
</dbReference>
<feature type="compositionally biased region" description="Polar residues" evidence="2">
    <location>
        <begin position="335"/>
        <end position="346"/>
    </location>
</feature>
<dbReference type="KEGG" id="npa:UCRNP2_7684"/>
<feature type="region of interest" description="Disordered" evidence="2">
    <location>
        <begin position="69"/>
        <end position="107"/>
    </location>
</feature>
<dbReference type="Proteomes" id="UP000013521">
    <property type="component" value="Unassembled WGS sequence"/>
</dbReference>
<gene>
    <name evidence="3" type="ORF">UCRNP2_7684</name>
</gene>
<reference evidence="4" key="1">
    <citation type="journal article" date="2013" name="Genome Announc.">
        <title>Draft genome sequence of Neofusicoccum parvum isolate UCR-NP2, a fungal vascular pathogen associated with grapevine cankers.</title>
        <authorList>
            <person name="Blanco-Ulate B."/>
            <person name="Rolshausen P."/>
            <person name="Cantu D."/>
        </authorList>
    </citation>
    <scope>NUCLEOTIDE SEQUENCE [LARGE SCALE GENOMIC DNA]</scope>
    <source>
        <strain evidence="4">UCR-NP2</strain>
    </source>
</reference>
<sequence>MVEFEEPQASSAAAPLTRLPFPPVTKQHILNCSFHAWHPKYRKFTPKARLIPLSRSFLDYLRADGIVLPPDDEGPRRDWSDDDSGIFSSTENPDDDDDDDEDADPSREWPEIHSAIRETIAELGGKVCPKLNWSAPKDATWINATNTMDCRSPSDVYMMLKSSDFVTHDLEHAFADTDDDDEDTKALREGSSSAIDPEIPYHLVLRKFFMINPSVEFRCFVRHRRLLAITQRDPNHYEFLSPMIGQLRSVIQSFFNEHLCASFPDPNFVFDVYIPPKHDKVWLIDINPWAQRTDPLLFSWLELLTMSGPEEFEAKMKKEKDEEEKEGFVRLQLRPAQQPTPTSPSGTANEDADDSDADTATPGHSDDDEEADEEIWIPELRLVKKDDPEAYSFASPAYSAHKLPKDVVDASNAGEGGMREFAERWKEILAREQAADANYDSSDDEA</sequence>
<dbReference type="OrthoDB" id="360540at2759"/>